<comment type="catalytic activity">
    <reaction evidence="11">
        <text>[GlcNAc-(1-&gt;4)-Mur2Ac(oyl-L-Ala-gamma-D-Glu-L-Lys-D-Ala-D-Ala)](n)-di-trans,octa-cis-undecaprenyl diphosphate + beta-D-GlcNAc-(1-&gt;4)-Mur2Ac(oyl-L-Ala-gamma-D-Glu-L-Lys-D-Ala-D-Ala)-di-trans,octa-cis-undecaprenyl diphosphate = [GlcNAc-(1-&gt;4)-Mur2Ac(oyl-L-Ala-gamma-D-Glu-L-Lys-D-Ala-D-Ala)](n+1)-di-trans,octa-cis-undecaprenyl diphosphate + di-trans,octa-cis-undecaprenyl diphosphate + H(+)</text>
        <dbReference type="Rhea" id="RHEA:23708"/>
        <dbReference type="Rhea" id="RHEA-COMP:9602"/>
        <dbReference type="Rhea" id="RHEA-COMP:9603"/>
        <dbReference type="ChEBI" id="CHEBI:15378"/>
        <dbReference type="ChEBI" id="CHEBI:58405"/>
        <dbReference type="ChEBI" id="CHEBI:60033"/>
        <dbReference type="ChEBI" id="CHEBI:78435"/>
        <dbReference type="EC" id="2.4.99.28"/>
    </reaction>
</comment>
<dbReference type="NCBIfam" id="TIGR02070">
    <property type="entry name" value="mono_pep_trsgly"/>
    <property type="match status" value="1"/>
</dbReference>
<dbReference type="GO" id="GO:0008360">
    <property type="term" value="P:regulation of cell shape"/>
    <property type="evidence" value="ECO:0007669"/>
    <property type="project" value="UniProtKB-KW"/>
</dbReference>
<comment type="pathway">
    <text evidence="11">Cell wall biogenesis; peptidoglycan biosynthesis.</text>
</comment>
<dbReference type="InterPro" id="IPR011812">
    <property type="entry name" value="Pep_trsgly"/>
</dbReference>
<keyword evidence="1 11" id="KW-1003">Cell membrane</keyword>
<dbReference type="Gene3D" id="1.10.3810.10">
    <property type="entry name" value="Biosynthetic peptidoglycan transglycosylase-like"/>
    <property type="match status" value="1"/>
</dbReference>
<keyword evidence="6 11" id="KW-0133">Cell shape</keyword>
<dbReference type="Pfam" id="PF00912">
    <property type="entry name" value="Transgly"/>
    <property type="match status" value="1"/>
</dbReference>
<dbReference type="GO" id="GO:0009252">
    <property type="term" value="P:peptidoglycan biosynthetic process"/>
    <property type="evidence" value="ECO:0007669"/>
    <property type="project" value="UniProtKB-UniRule"/>
</dbReference>
<keyword evidence="10 11" id="KW-0961">Cell wall biogenesis/degradation</keyword>
<dbReference type="KEGG" id="sfol:H3H32_06120"/>
<dbReference type="EC" id="2.4.99.28" evidence="11"/>
<dbReference type="InterPro" id="IPR023346">
    <property type="entry name" value="Lysozyme-like_dom_sf"/>
</dbReference>
<feature type="transmembrane region" description="Helical" evidence="11">
    <location>
        <begin position="62"/>
        <end position="83"/>
    </location>
</feature>
<proteinExistence type="inferred from homology"/>
<dbReference type="InterPro" id="IPR001264">
    <property type="entry name" value="Glyco_trans_51"/>
</dbReference>
<dbReference type="GO" id="GO:0008955">
    <property type="term" value="F:peptidoglycan glycosyltransferase activity"/>
    <property type="evidence" value="ECO:0007669"/>
    <property type="project" value="UniProtKB-UniRule"/>
</dbReference>
<dbReference type="InterPro" id="IPR036950">
    <property type="entry name" value="PBP_transglycosylase"/>
</dbReference>
<dbReference type="EMBL" id="CP059732">
    <property type="protein sequence ID" value="QMW04515.1"/>
    <property type="molecule type" value="Genomic_DNA"/>
</dbReference>
<organism evidence="14 15">
    <name type="scientific">Spirosoma foliorum</name>
    <dbReference type="NCBI Taxonomy" id="2710596"/>
    <lineage>
        <taxon>Bacteria</taxon>
        <taxon>Pseudomonadati</taxon>
        <taxon>Bacteroidota</taxon>
        <taxon>Cytophagia</taxon>
        <taxon>Cytophagales</taxon>
        <taxon>Cytophagaceae</taxon>
        <taxon>Spirosoma</taxon>
    </lineage>
</organism>
<keyword evidence="8 11" id="KW-1133">Transmembrane helix</keyword>
<evidence type="ECO:0000256" key="5">
    <source>
        <dbReference type="ARBA" id="ARBA00022692"/>
    </source>
</evidence>
<dbReference type="HAMAP" id="MF_00766">
    <property type="entry name" value="PGT_MtgA"/>
    <property type="match status" value="1"/>
</dbReference>
<dbReference type="GO" id="GO:0016763">
    <property type="term" value="F:pentosyltransferase activity"/>
    <property type="evidence" value="ECO:0007669"/>
    <property type="project" value="InterPro"/>
</dbReference>
<comment type="similarity">
    <text evidence="11">Belongs to the glycosyltransferase 51 family.</text>
</comment>
<evidence type="ECO:0000256" key="1">
    <source>
        <dbReference type="ARBA" id="ARBA00022475"/>
    </source>
</evidence>
<evidence type="ECO:0000256" key="10">
    <source>
        <dbReference type="ARBA" id="ARBA00023316"/>
    </source>
</evidence>
<evidence type="ECO:0000256" key="7">
    <source>
        <dbReference type="ARBA" id="ARBA00022984"/>
    </source>
</evidence>
<reference evidence="14 15" key="1">
    <citation type="submission" date="2020-07" db="EMBL/GenBank/DDBJ databases">
        <title>Spirosoma foliorum sp. nov., isolated from the leaves on the Nejang mountain Korea, Republic of.</title>
        <authorList>
            <person name="Ho H."/>
            <person name="Lee Y.-J."/>
            <person name="Nurcahyanto D.-A."/>
            <person name="Kim S.-G."/>
        </authorList>
    </citation>
    <scope>NUCLEOTIDE SEQUENCE [LARGE SCALE GENOMIC DNA]</scope>
    <source>
        <strain evidence="14 15">PL0136</strain>
    </source>
</reference>
<evidence type="ECO:0000313" key="14">
    <source>
        <dbReference type="EMBL" id="QMW04515.1"/>
    </source>
</evidence>
<protein>
    <recommendedName>
        <fullName evidence="11">Biosynthetic peptidoglycan transglycosylase</fullName>
        <ecNumber evidence="11">2.4.99.28</ecNumber>
    </recommendedName>
    <alternativeName>
        <fullName evidence="11">Glycan polymerase</fullName>
    </alternativeName>
    <alternativeName>
        <fullName evidence="11">Peptidoglycan glycosyltransferase MtgA</fullName>
        <shortName evidence="11">PGT</shortName>
    </alternativeName>
</protein>
<dbReference type="GO" id="GO:0071555">
    <property type="term" value="P:cell wall organization"/>
    <property type="evidence" value="ECO:0007669"/>
    <property type="project" value="UniProtKB-KW"/>
</dbReference>
<evidence type="ECO:0000256" key="11">
    <source>
        <dbReference type="HAMAP-Rule" id="MF_00766"/>
    </source>
</evidence>
<evidence type="ECO:0000256" key="8">
    <source>
        <dbReference type="ARBA" id="ARBA00022989"/>
    </source>
</evidence>
<evidence type="ECO:0000256" key="6">
    <source>
        <dbReference type="ARBA" id="ARBA00022960"/>
    </source>
</evidence>
<evidence type="ECO:0000256" key="3">
    <source>
        <dbReference type="ARBA" id="ARBA00022676"/>
    </source>
</evidence>
<gene>
    <name evidence="11 14" type="primary">mtgA</name>
    <name evidence="14" type="ORF">H3H32_06120</name>
</gene>
<evidence type="ECO:0000256" key="12">
    <source>
        <dbReference type="SAM" id="MobiDB-lite"/>
    </source>
</evidence>
<keyword evidence="4 11" id="KW-0808">Transferase</keyword>
<evidence type="ECO:0000259" key="13">
    <source>
        <dbReference type="Pfam" id="PF00912"/>
    </source>
</evidence>
<keyword evidence="3 11" id="KW-0328">Glycosyltransferase</keyword>
<evidence type="ECO:0000256" key="2">
    <source>
        <dbReference type="ARBA" id="ARBA00022519"/>
    </source>
</evidence>
<sequence length="287" mass="33314">MNPQRPVNTFRTAPPQQPRPKITQPAPQRGRASERNSGYRPRSTRWQQIRQFMREQPLLETVYGFCVRVFLWLFFGSLGYVIVLKYVPVPLTPLIISRWMDTFGTDESSHVYKKWISYDDVSKEAALAVVSSEDQNFPTHWGFDFDEIKDAMKENQTRKRPRGASTISQQVAKNVFLWNGRSYIRKGLEAYFTMLIELIWGKKRILEVYLNVAETGPMTFGVEAASERYYGHSAATLSRSEAARIAAVLPNPRQFSIKNPSNYIQRRTTQISRQMRYLGGQKYIRNL</sequence>
<dbReference type="PANTHER" id="PTHR30400">
    <property type="entry name" value="MONOFUNCTIONAL BIOSYNTHETIC PEPTIDOGLYCAN TRANSGLYCOSYLASE"/>
    <property type="match status" value="1"/>
</dbReference>
<evidence type="ECO:0000256" key="9">
    <source>
        <dbReference type="ARBA" id="ARBA00023136"/>
    </source>
</evidence>
<dbReference type="Proteomes" id="UP000515369">
    <property type="component" value="Chromosome"/>
</dbReference>
<keyword evidence="5 11" id="KW-0812">Transmembrane</keyword>
<dbReference type="SUPFAM" id="SSF53955">
    <property type="entry name" value="Lysozyme-like"/>
    <property type="match status" value="1"/>
</dbReference>
<dbReference type="GO" id="GO:0005886">
    <property type="term" value="C:plasma membrane"/>
    <property type="evidence" value="ECO:0007669"/>
    <property type="project" value="UniProtKB-SubCell"/>
</dbReference>
<feature type="region of interest" description="Disordered" evidence="12">
    <location>
        <begin position="1"/>
        <end position="43"/>
    </location>
</feature>
<keyword evidence="2" id="KW-0997">Cell inner membrane</keyword>
<evidence type="ECO:0000313" key="15">
    <source>
        <dbReference type="Proteomes" id="UP000515369"/>
    </source>
</evidence>
<comment type="function">
    <text evidence="11">Peptidoglycan polymerase that catalyzes glycan chain elongation from lipid-linked precursors.</text>
</comment>
<accession>A0A7G5H073</accession>
<dbReference type="RefSeq" id="WP_182461788.1">
    <property type="nucleotide sequence ID" value="NZ_CP059732.1"/>
</dbReference>
<keyword evidence="9 11" id="KW-0472">Membrane</keyword>
<keyword evidence="15" id="KW-1185">Reference proteome</keyword>
<evidence type="ECO:0000256" key="4">
    <source>
        <dbReference type="ARBA" id="ARBA00022679"/>
    </source>
</evidence>
<dbReference type="AlphaFoldDB" id="A0A7G5H073"/>
<feature type="domain" description="Glycosyl transferase family 51" evidence="13">
    <location>
        <begin position="109"/>
        <end position="275"/>
    </location>
</feature>
<name>A0A7G5H073_9BACT</name>
<comment type="subcellular location">
    <subcellularLocation>
        <location evidence="11">Cell membrane</location>
        <topology evidence="11">Single-pass membrane protein</topology>
    </subcellularLocation>
</comment>
<dbReference type="GO" id="GO:0009274">
    <property type="term" value="C:peptidoglycan-based cell wall"/>
    <property type="evidence" value="ECO:0007669"/>
    <property type="project" value="InterPro"/>
</dbReference>
<feature type="compositionally biased region" description="Polar residues" evidence="12">
    <location>
        <begin position="1"/>
        <end position="11"/>
    </location>
</feature>
<dbReference type="PANTHER" id="PTHR30400:SF0">
    <property type="entry name" value="BIOSYNTHETIC PEPTIDOGLYCAN TRANSGLYCOSYLASE"/>
    <property type="match status" value="1"/>
</dbReference>
<dbReference type="UniPathway" id="UPA00219"/>
<keyword evidence="7 11" id="KW-0573">Peptidoglycan synthesis</keyword>